<dbReference type="InterPro" id="IPR045341">
    <property type="entry name" value="DUF6532"/>
</dbReference>
<dbReference type="Pfam" id="PF20149">
    <property type="entry name" value="DUF6532"/>
    <property type="match status" value="1"/>
</dbReference>
<dbReference type="Proteomes" id="UP000663850">
    <property type="component" value="Unassembled WGS sequence"/>
</dbReference>
<organism evidence="3 4">
    <name type="scientific">Rhizoctonia solani</name>
    <dbReference type="NCBI Taxonomy" id="456999"/>
    <lineage>
        <taxon>Eukaryota</taxon>
        <taxon>Fungi</taxon>
        <taxon>Dikarya</taxon>
        <taxon>Basidiomycota</taxon>
        <taxon>Agaricomycotina</taxon>
        <taxon>Agaricomycetes</taxon>
        <taxon>Cantharellales</taxon>
        <taxon>Ceratobasidiaceae</taxon>
        <taxon>Rhizoctonia</taxon>
    </lineage>
</organism>
<reference evidence="3" key="1">
    <citation type="submission" date="2021-01" db="EMBL/GenBank/DDBJ databases">
        <authorList>
            <person name="Kaushik A."/>
        </authorList>
    </citation>
    <scope>NUCLEOTIDE SEQUENCE</scope>
    <source>
        <strain evidence="3">Type strain: AG8-Rh-89/</strain>
    </source>
</reference>
<protein>
    <recommendedName>
        <fullName evidence="2">DUF6532 domain-containing protein</fullName>
    </recommendedName>
</protein>
<comment type="caution">
    <text evidence="3">The sequence shown here is derived from an EMBL/GenBank/DDBJ whole genome shotgun (WGS) entry which is preliminary data.</text>
</comment>
<dbReference type="AlphaFoldDB" id="A0A8H3HMY4"/>
<gene>
    <name evidence="3" type="ORF">RDB_LOCUS125100</name>
</gene>
<accession>A0A8H3HMY4</accession>
<sequence length="559" mass="60048">MDDDDDNNEGIDAAGVDYNVLLAGIPKPWNLGPISMPPDLTGPLYVIKLKPEVIVKMQVQAICKLSIEYMETLVATVCAFPDDETCWNFAVLSNYWASKKLGCHYWLECDSEHCCLLFSRISQSCGRLVSAAFSNGICDFYTSLTWDTTATGQAVVEMQRTICEKVTAMIKDGSFTAAKGQPATYYQSEWFTHILKQAFFAAVVSKGLSNDPHLAQHFGSGISYPLFSLVATATEKMLAVVAAGLSTAKSSHKSPANLFSHAVYSPQYHNHIFSLARIHNSPTGPIMTKYLEQVHKELRAAVNPSIHSNPTLTPAIPVSALTDSHGVSSLSIATAPRVQTHSATGINLGAILGNLTLNNAQKLKILSCWNEVNDASDDSKVEAKCTRAVLDTPDQAQAAALMWPTESDGEEPKIQGKGKMVKEDDEAEIEVEIEEDGEGDEEEVESANKGMEGAKAEFSIDEDLEAQGPSGSEAGSTMENEGNANENESNAVGYSDDEPAPSTPHACKWIFFPGGSPPHASSSEEDGDSDGEGTSGTVATQVDVDLSMRTTAASDDEED</sequence>
<proteinExistence type="predicted"/>
<evidence type="ECO:0000256" key="1">
    <source>
        <dbReference type="SAM" id="MobiDB-lite"/>
    </source>
</evidence>
<feature type="compositionally biased region" description="Polar residues" evidence="1">
    <location>
        <begin position="469"/>
        <end position="478"/>
    </location>
</feature>
<feature type="domain" description="DUF6532" evidence="2">
    <location>
        <begin position="66"/>
        <end position="277"/>
    </location>
</feature>
<feature type="region of interest" description="Disordered" evidence="1">
    <location>
        <begin position="401"/>
        <end position="559"/>
    </location>
</feature>
<evidence type="ECO:0000259" key="2">
    <source>
        <dbReference type="Pfam" id="PF20149"/>
    </source>
</evidence>
<evidence type="ECO:0000313" key="4">
    <source>
        <dbReference type="Proteomes" id="UP000663850"/>
    </source>
</evidence>
<feature type="compositionally biased region" description="Acidic residues" evidence="1">
    <location>
        <begin position="423"/>
        <end position="445"/>
    </location>
</feature>
<dbReference type="EMBL" id="CAJMWZ010006752">
    <property type="protein sequence ID" value="CAE6526988.1"/>
    <property type="molecule type" value="Genomic_DNA"/>
</dbReference>
<evidence type="ECO:0000313" key="3">
    <source>
        <dbReference type="EMBL" id="CAE6526988.1"/>
    </source>
</evidence>
<feature type="compositionally biased region" description="Low complexity" evidence="1">
    <location>
        <begin position="479"/>
        <end position="491"/>
    </location>
</feature>
<name>A0A8H3HMY4_9AGAM</name>